<dbReference type="Proteomes" id="UP000430670">
    <property type="component" value="Unassembled WGS sequence"/>
</dbReference>
<evidence type="ECO:0000313" key="2">
    <source>
        <dbReference type="Proteomes" id="UP000430670"/>
    </source>
</evidence>
<evidence type="ECO:0000313" key="1">
    <source>
        <dbReference type="EMBL" id="MTV49790.1"/>
    </source>
</evidence>
<organism evidence="1 2">
    <name type="scientific">Heliobacterium mobile</name>
    <name type="common">Heliobacillus mobilis</name>
    <dbReference type="NCBI Taxonomy" id="28064"/>
    <lineage>
        <taxon>Bacteria</taxon>
        <taxon>Bacillati</taxon>
        <taxon>Bacillota</taxon>
        <taxon>Clostridia</taxon>
        <taxon>Eubacteriales</taxon>
        <taxon>Heliobacteriaceae</taxon>
        <taxon>Heliobacterium</taxon>
    </lineage>
</organism>
<gene>
    <name evidence="1" type="ORF">GJ688_12490</name>
</gene>
<name>A0A6I3SLI0_HELMO</name>
<sequence length="42" mass="4646">MKWRILQILGTVLVFLASIGSASACNTFGYMPETPNCLKKIE</sequence>
<comment type="caution">
    <text evidence="1">The sequence shown here is derived from an EMBL/GenBank/DDBJ whole genome shotgun (WGS) entry which is preliminary data.</text>
</comment>
<dbReference type="EMBL" id="WNKU01000015">
    <property type="protein sequence ID" value="MTV49790.1"/>
    <property type="molecule type" value="Genomic_DNA"/>
</dbReference>
<dbReference type="InterPro" id="IPR009229">
    <property type="entry name" value="AgrD"/>
</dbReference>
<dbReference type="AlphaFoldDB" id="A0A6I3SLI0"/>
<dbReference type="RefSeq" id="WP_155476888.1">
    <property type="nucleotide sequence ID" value="NZ_WNKU01000015.1"/>
</dbReference>
<dbReference type="PROSITE" id="PS51257">
    <property type="entry name" value="PROKAR_LIPOPROTEIN"/>
    <property type="match status" value="1"/>
</dbReference>
<accession>A0A6I3SLI0</accession>
<keyword evidence="2" id="KW-1185">Reference proteome</keyword>
<reference evidence="1 2" key="1">
    <citation type="submission" date="2019-11" db="EMBL/GenBank/DDBJ databases">
        <title>Whole-genome sequence of a the green, strictly anaerobic photosynthetic bacterium Heliobacillus mobilis DSM 6151.</title>
        <authorList>
            <person name="Kyndt J.A."/>
            <person name="Meyer T.E."/>
        </authorList>
    </citation>
    <scope>NUCLEOTIDE SEQUENCE [LARGE SCALE GENOMIC DNA]</scope>
    <source>
        <strain evidence="1 2">DSM 6151</strain>
    </source>
</reference>
<dbReference type="OrthoDB" id="1809626at2"/>
<dbReference type="NCBIfam" id="TIGR04223">
    <property type="entry name" value="quorum_AgrD"/>
    <property type="match status" value="1"/>
</dbReference>
<protein>
    <submittedName>
        <fullName evidence="1">Cyclic lactone autoinducer peptide</fullName>
    </submittedName>
</protein>
<proteinExistence type="predicted"/>